<dbReference type="PANTHER" id="PTHR33726:SF3">
    <property type="entry name" value="TRANSMEMBRANE PROTEIN"/>
    <property type="match status" value="1"/>
</dbReference>
<evidence type="ECO:0000313" key="2">
    <source>
        <dbReference type="EMBL" id="KAK8575965.1"/>
    </source>
</evidence>
<evidence type="ECO:0000313" key="3">
    <source>
        <dbReference type="Proteomes" id="UP001472677"/>
    </source>
</evidence>
<keyword evidence="3" id="KW-1185">Reference proteome</keyword>
<gene>
    <name evidence="2" type="ORF">V6N12_063613</name>
</gene>
<organism evidence="2 3">
    <name type="scientific">Hibiscus sabdariffa</name>
    <name type="common">roselle</name>
    <dbReference type="NCBI Taxonomy" id="183260"/>
    <lineage>
        <taxon>Eukaryota</taxon>
        <taxon>Viridiplantae</taxon>
        <taxon>Streptophyta</taxon>
        <taxon>Embryophyta</taxon>
        <taxon>Tracheophyta</taxon>
        <taxon>Spermatophyta</taxon>
        <taxon>Magnoliopsida</taxon>
        <taxon>eudicotyledons</taxon>
        <taxon>Gunneridae</taxon>
        <taxon>Pentapetalae</taxon>
        <taxon>rosids</taxon>
        <taxon>malvids</taxon>
        <taxon>Malvales</taxon>
        <taxon>Malvaceae</taxon>
        <taxon>Malvoideae</taxon>
        <taxon>Hibiscus</taxon>
    </lineage>
</organism>
<sequence>MGGGSKRWAVLKKESWRWKYLNFKWKRLSLRVSFIGDLMFRVASLFEAVYLLSTLCFFYLCCGCQL</sequence>
<dbReference type="PANTHER" id="PTHR33726">
    <property type="entry name" value="TRANSMEMBRANE PROTEIN"/>
    <property type="match status" value="1"/>
</dbReference>
<protein>
    <recommendedName>
        <fullName evidence="4">Transmembrane protein</fullName>
    </recommendedName>
</protein>
<keyword evidence="1" id="KW-0812">Transmembrane</keyword>
<proteinExistence type="predicted"/>
<keyword evidence="1" id="KW-0472">Membrane</keyword>
<name>A0ABR2FCE2_9ROSI</name>
<evidence type="ECO:0008006" key="4">
    <source>
        <dbReference type="Google" id="ProtNLM"/>
    </source>
</evidence>
<feature type="transmembrane region" description="Helical" evidence="1">
    <location>
        <begin position="38"/>
        <end position="60"/>
    </location>
</feature>
<evidence type="ECO:0000256" key="1">
    <source>
        <dbReference type="SAM" id="Phobius"/>
    </source>
</evidence>
<comment type="caution">
    <text evidence="2">The sequence shown here is derived from an EMBL/GenBank/DDBJ whole genome shotgun (WGS) entry which is preliminary data.</text>
</comment>
<accession>A0ABR2FCE2</accession>
<dbReference type="EMBL" id="JBBPBM010000007">
    <property type="protein sequence ID" value="KAK8575965.1"/>
    <property type="molecule type" value="Genomic_DNA"/>
</dbReference>
<reference evidence="2 3" key="1">
    <citation type="journal article" date="2024" name="G3 (Bethesda)">
        <title>Genome assembly of Hibiscus sabdariffa L. provides insights into metabolisms of medicinal natural products.</title>
        <authorList>
            <person name="Kim T."/>
        </authorList>
    </citation>
    <scope>NUCLEOTIDE SEQUENCE [LARGE SCALE GENOMIC DNA]</scope>
    <source>
        <strain evidence="2">TK-2024</strain>
        <tissue evidence="2">Old leaves</tissue>
    </source>
</reference>
<dbReference type="Proteomes" id="UP001472677">
    <property type="component" value="Unassembled WGS sequence"/>
</dbReference>
<keyword evidence="1" id="KW-1133">Transmembrane helix</keyword>